<sequence length="243" mass="24831">MFSQITAVAFFSALVAAQLHAPVGEPNGNPIAKPGLLEVVPACKAYTITWTPTTTNTVSILLLRGPSTNVKPLGAPLAEGIKNSGTLVWTPASDLEADDDQYGLQLIDDVTGQYQYSTQFGISKDDCKDVPSSSSAVSSASSTPSSYPTSTPKSSSSVNITSTYGPTKVATTTYYSASTGYPVSNSSIIYPSKSMTVPSSLKTTATGAPTTTTSTLPESTGAAAPLRAGLGLAGAVAAAIFML</sequence>
<dbReference type="InterPro" id="IPR052982">
    <property type="entry name" value="SRP1/TIP1-like"/>
</dbReference>
<evidence type="ECO:0000313" key="6">
    <source>
        <dbReference type="Proteomes" id="UP000799779"/>
    </source>
</evidence>
<dbReference type="AlphaFoldDB" id="A0A6A5WXC5"/>
<protein>
    <recommendedName>
        <fullName evidence="4">Yeast cell wall synthesis Kre9/Knh1-like N-terminal domain-containing protein</fullName>
    </recommendedName>
</protein>
<feature type="compositionally biased region" description="Low complexity" evidence="2">
    <location>
        <begin position="131"/>
        <end position="162"/>
    </location>
</feature>
<evidence type="ECO:0000259" key="4">
    <source>
        <dbReference type="Pfam" id="PF10342"/>
    </source>
</evidence>
<proteinExistence type="predicted"/>
<feature type="region of interest" description="Disordered" evidence="2">
    <location>
        <begin position="125"/>
        <end position="162"/>
    </location>
</feature>
<gene>
    <name evidence="5" type="ORF">P154DRAFT_559429</name>
</gene>
<evidence type="ECO:0000256" key="1">
    <source>
        <dbReference type="ARBA" id="ARBA00022729"/>
    </source>
</evidence>
<feature type="region of interest" description="Disordered" evidence="2">
    <location>
        <begin position="201"/>
        <end position="220"/>
    </location>
</feature>
<dbReference type="InterPro" id="IPR018466">
    <property type="entry name" value="Kre9/Knh1-like_N"/>
</dbReference>
<evidence type="ECO:0000256" key="2">
    <source>
        <dbReference type="SAM" id="MobiDB-lite"/>
    </source>
</evidence>
<feature type="chain" id="PRO_5025328721" description="Yeast cell wall synthesis Kre9/Knh1-like N-terminal domain-containing protein" evidence="3">
    <location>
        <begin position="18"/>
        <end position="243"/>
    </location>
</feature>
<reference evidence="5" key="1">
    <citation type="journal article" date="2020" name="Stud. Mycol.">
        <title>101 Dothideomycetes genomes: a test case for predicting lifestyles and emergence of pathogens.</title>
        <authorList>
            <person name="Haridas S."/>
            <person name="Albert R."/>
            <person name="Binder M."/>
            <person name="Bloem J."/>
            <person name="Labutti K."/>
            <person name="Salamov A."/>
            <person name="Andreopoulos B."/>
            <person name="Baker S."/>
            <person name="Barry K."/>
            <person name="Bills G."/>
            <person name="Bluhm B."/>
            <person name="Cannon C."/>
            <person name="Castanera R."/>
            <person name="Culley D."/>
            <person name="Daum C."/>
            <person name="Ezra D."/>
            <person name="Gonzalez J."/>
            <person name="Henrissat B."/>
            <person name="Kuo A."/>
            <person name="Liang C."/>
            <person name="Lipzen A."/>
            <person name="Lutzoni F."/>
            <person name="Magnuson J."/>
            <person name="Mondo S."/>
            <person name="Nolan M."/>
            <person name="Ohm R."/>
            <person name="Pangilinan J."/>
            <person name="Park H.-J."/>
            <person name="Ramirez L."/>
            <person name="Alfaro M."/>
            <person name="Sun H."/>
            <person name="Tritt A."/>
            <person name="Yoshinaga Y."/>
            <person name="Zwiers L.-H."/>
            <person name="Turgeon B."/>
            <person name="Goodwin S."/>
            <person name="Spatafora J."/>
            <person name="Crous P."/>
            <person name="Grigoriev I."/>
        </authorList>
    </citation>
    <scope>NUCLEOTIDE SEQUENCE</scope>
    <source>
        <strain evidence="5">CBS 123094</strain>
    </source>
</reference>
<organism evidence="5 6">
    <name type="scientific">Amniculicola lignicola CBS 123094</name>
    <dbReference type="NCBI Taxonomy" id="1392246"/>
    <lineage>
        <taxon>Eukaryota</taxon>
        <taxon>Fungi</taxon>
        <taxon>Dikarya</taxon>
        <taxon>Ascomycota</taxon>
        <taxon>Pezizomycotina</taxon>
        <taxon>Dothideomycetes</taxon>
        <taxon>Pleosporomycetidae</taxon>
        <taxon>Pleosporales</taxon>
        <taxon>Amniculicolaceae</taxon>
        <taxon>Amniculicola</taxon>
    </lineage>
</organism>
<feature type="domain" description="Yeast cell wall synthesis Kre9/Knh1-like N-terminal" evidence="4">
    <location>
        <begin position="33"/>
        <end position="122"/>
    </location>
</feature>
<dbReference type="EMBL" id="ML977560">
    <property type="protein sequence ID" value="KAF2006352.1"/>
    <property type="molecule type" value="Genomic_DNA"/>
</dbReference>
<accession>A0A6A5WXC5</accession>
<keyword evidence="6" id="KW-1185">Reference proteome</keyword>
<dbReference type="OrthoDB" id="4094614at2759"/>
<feature type="signal peptide" evidence="3">
    <location>
        <begin position="1"/>
        <end position="17"/>
    </location>
</feature>
<feature type="compositionally biased region" description="Low complexity" evidence="2">
    <location>
        <begin position="203"/>
        <end position="220"/>
    </location>
</feature>
<evidence type="ECO:0000313" key="5">
    <source>
        <dbReference type="EMBL" id="KAF2006352.1"/>
    </source>
</evidence>
<dbReference type="Pfam" id="PF10342">
    <property type="entry name" value="Kre9_KNH"/>
    <property type="match status" value="1"/>
</dbReference>
<evidence type="ECO:0000256" key="3">
    <source>
        <dbReference type="SAM" id="SignalP"/>
    </source>
</evidence>
<dbReference type="Proteomes" id="UP000799779">
    <property type="component" value="Unassembled WGS sequence"/>
</dbReference>
<dbReference type="PANTHER" id="PTHR40633">
    <property type="entry name" value="MATRIX PROTEIN, PUTATIVE (AFU_ORTHOLOGUE AFUA_8G05410)-RELATED"/>
    <property type="match status" value="1"/>
</dbReference>
<keyword evidence="1 3" id="KW-0732">Signal</keyword>
<dbReference type="PANTHER" id="PTHR40633:SF1">
    <property type="entry name" value="GPI ANCHORED SERINE-THREONINE RICH PROTEIN (AFU_ORTHOLOGUE AFUA_1G03630)"/>
    <property type="match status" value="1"/>
</dbReference>
<name>A0A6A5WXC5_9PLEO</name>